<dbReference type="STRING" id="5722.A2E953"/>
<evidence type="ECO:0000256" key="2">
    <source>
        <dbReference type="ARBA" id="ARBA00006357"/>
    </source>
</evidence>
<organism evidence="10 11">
    <name type="scientific">Trichomonas vaginalis (strain ATCC PRA-98 / G3)</name>
    <dbReference type="NCBI Taxonomy" id="412133"/>
    <lineage>
        <taxon>Eukaryota</taxon>
        <taxon>Metamonada</taxon>
        <taxon>Parabasalia</taxon>
        <taxon>Trichomonadida</taxon>
        <taxon>Trichomonadidae</taxon>
        <taxon>Trichomonas</taxon>
    </lineage>
</organism>
<comment type="similarity">
    <text evidence="2">Belongs to the REXO1/REXO3 family.</text>
</comment>
<evidence type="ECO:0000256" key="1">
    <source>
        <dbReference type="ARBA" id="ARBA00004123"/>
    </source>
</evidence>
<dbReference type="OMA" id="FISMECE"/>
<dbReference type="AlphaFoldDB" id="A2E953"/>
<dbReference type="GO" id="GO:0006396">
    <property type="term" value="P:RNA processing"/>
    <property type="evidence" value="ECO:0000318"/>
    <property type="project" value="GO_Central"/>
</dbReference>
<dbReference type="PANTHER" id="PTHR12801:SF45">
    <property type="entry name" value="RNA EXONUCLEASE 4"/>
    <property type="match status" value="1"/>
</dbReference>
<keyword evidence="11" id="KW-1185">Reference proteome</keyword>
<proteinExistence type="inferred from homology"/>
<evidence type="ECO:0000256" key="4">
    <source>
        <dbReference type="ARBA" id="ARBA00022722"/>
    </source>
</evidence>
<evidence type="ECO:0000313" key="10">
    <source>
        <dbReference type="EMBL" id="EAY10847.1"/>
    </source>
</evidence>
<dbReference type="GO" id="GO:0005634">
    <property type="term" value="C:nucleus"/>
    <property type="evidence" value="ECO:0000318"/>
    <property type="project" value="GO_Central"/>
</dbReference>
<dbReference type="VEuPathDB" id="TrichDB:TVAGG3_0542510"/>
<sequence length="516" mass="59152">MDLILLFLNFISMECEKDALSYFDIFPNATLNITADDHDKMEEPINPKFIQDTVKSIYDLALPPKYLTLEHHALCKNVVVVFFEGLDTKRYEEYKNLLPNFVNISKNNFPINIQALEKDGFVIPGTLTTLGYQKPKRIKKKFKNIEEMILKPEELLNNGYPIHVGKMKIPKKPKCSIYNLSILSDKELEAYSELPEEKNPNTRDIISIDCEMVYTKKGGEVARLSVTDKSGNVVMDQLFKPTEEVIDYKTQFSGLTEEKLSNVTATPDEAVKYLSQVASKSTIIVGHSLENDFRALKLIHLKCVDTSVIYPNDANPNKKPSLISIYKKYINKPFRNSNDNGHDSIEDASAAMELVKLATREAVSSVQEKPRTPDFLSEMLISHEKLCFIERKQKVEFEADFTIKVTENDQETYEKLIESIPENDLIFCHFEGMNNINFKNEPKQCEKYDLYLKGILENLLPNSMLIVYCPNGNFARIAPPPDTSMPPGIDVHRRDEFNEIRNGLCWIYCSETKHDI</sequence>
<dbReference type="RefSeq" id="XP_001323070.1">
    <property type="nucleotide sequence ID" value="XM_001323035.1"/>
</dbReference>
<evidence type="ECO:0000256" key="6">
    <source>
        <dbReference type="ARBA" id="ARBA00022839"/>
    </source>
</evidence>
<protein>
    <submittedName>
        <fullName evidence="10">Exonuclease family protein</fullName>
    </submittedName>
</protein>
<dbReference type="eggNOG" id="KOG2248">
    <property type="taxonomic scope" value="Eukaryota"/>
</dbReference>
<dbReference type="InterPro" id="IPR012337">
    <property type="entry name" value="RNaseH-like_sf"/>
</dbReference>
<dbReference type="GO" id="GO:0003676">
    <property type="term" value="F:nucleic acid binding"/>
    <property type="evidence" value="ECO:0007669"/>
    <property type="project" value="InterPro"/>
</dbReference>
<dbReference type="OrthoDB" id="206335at2759"/>
<evidence type="ECO:0000256" key="3">
    <source>
        <dbReference type="ARBA" id="ARBA00022552"/>
    </source>
</evidence>
<comment type="subcellular location">
    <subcellularLocation>
        <location evidence="1">Nucleus</location>
    </subcellularLocation>
</comment>
<comment type="function">
    <text evidence="8">Exoribonuclease involved in ribosome biosynthesis. Involved in the processing of ITS1, the internal transcribed spacer localized between the 18S and 5.8S rRNAs.</text>
</comment>
<feature type="domain" description="Exonuclease" evidence="9">
    <location>
        <begin position="204"/>
        <end position="364"/>
    </location>
</feature>
<dbReference type="PANTHER" id="PTHR12801">
    <property type="entry name" value="RNA EXONUCLEASE REXO1 / RECO3 FAMILY MEMBER-RELATED"/>
    <property type="match status" value="1"/>
</dbReference>
<dbReference type="GO" id="GO:0006364">
    <property type="term" value="P:rRNA processing"/>
    <property type="evidence" value="ECO:0007669"/>
    <property type="project" value="UniProtKB-KW"/>
</dbReference>
<dbReference type="Pfam" id="PF00929">
    <property type="entry name" value="RNase_T"/>
    <property type="match status" value="1"/>
</dbReference>
<dbReference type="FunFam" id="3.30.420.10:FF:000031">
    <property type="entry name" value="RNA exonuclease 1"/>
    <property type="match status" value="1"/>
</dbReference>
<keyword evidence="7" id="KW-0539">Nucleus</keyword>
<dbReference type="SUPFAM" id="SSF53098">
    <property type="entry name" value="Ribonuclease H-like"/>
    <property type="match status" value="1"/>
</dbReference>
<dbReference type="SMR" id="A2E953"/>
<dbReference type="InterPro" id="IPR034922">
    <property type="entry name" value="REX1-like_exo"/>
</dbReference>
<evidence type="ECO:0000256" key="5">
    <source>
        <dbReference type="ARBA" id="ARBA00022801"/>
    </source>
</evidence>
<dbReference type="InterPro" id="IPR013520">
    <property type="entry name" value="Ribonucl_H"/>
</dbReference>
<dbReference type="InterPro" id="IPR036397">
    <property type="entry name" value="RNaseH_sf"/>
</dbReference>
<dbReference type="CDD" id="cd06145">
    <property type="entry name" value="REX1_like"/>
    <property type="match status" value="1"/>
</dbReference>
<dbReference type="GO" id="GO:0010629">
    <property type="term" value="P:negative regulation of gene expression"/>
    <property type="evidence" value="ECO:0007669"/>
    <property type="project" value="UniProtKB-ARBA"/>
</dbReference>
<accession>A2E953</accession>
<keyword evidence="5" id="KW-0378">Hydrolase</keyword>
<keyword evidence="6 10" id="KW-0269">Exonuclease</keyword>
<name>A2E953_TRIV3</name>
<evidence type="ECO:0000259" key="9">
    <source>
        <dbReference type="SMART" id="SM00479"/>
    </source>
</evidence>
<dbReference type="VEuPathDB" id="TrichDB:TVAG_258490"/>
<reference evidence="10" key="2">
    <citation type="journal article" date="2007" name="Science">
        <title>Draft genome sequence of the sexually transmitted pathogen Trichomonas vaginalis.</title>
        <authorList>
            <person name="Carlton J.M."/>
            <person name="Hirt R.P."/>
            <person name="Silva J.C."/>
            <person name="Delcher A.L."/>
            <person name="Schatz M."/>
            <person name="Zhao Q."/>
            <person name="Wortman J.R."/>
            <person name="Bidwell S.L."/>
            <person name="Alsmark U.C.M."/>
            <person name="Besteiro S."/>
            <person name="Sicheritz-Ponten T."/>
            <person name="Noel C.J."/>
            <person name="Dacks J.B."/>
            <person name="Foster P.G."/>
            <person name="Simillion C."/>
            <person name="Van de Peer Y."/>
            <person name="Miranda-Saavedra D."/>
            <person name="Barton G.J."/>
            <person name="Westrop G.D."/>
            <person name="Mueller S."/>
            <person name="Dessi D."/>
            <person name="Fiori P.L."/>
            <person name="Ren Q."/>
            <person name="Paulsen I."/>
            <person name="Zhang H."/>
            <person name="Bastida-Corcuera F.D."/>
            <person name="Simoes-Barbosa A."/>
            <person name="Brown M.T."/>
            <person name="Hayes R.D."/>
            <person name="Mukherjee M."/>
            <person name="Okumura C.Y."/>
            <person name="Schneider R."/>
            <person name="Smith A.J."/>
            <person name="Vanacova S."/>
            <person name="Villalvazo M."/>
            <person name="Haas B.J."/>
            <person name="Pertea M."/>
            <person name="Feldblyum T.V."/>
            <person name="Utterback T.R."/>
            <person name="Shu C.L."/>
            <person name="Osoegawa K."/>
            <person name="de Jong P.J."/>
            <person name="Hrdy I."/>
            <person name="Horvathova L."/>
            <person name="Zubacova Z."/>
            <person name="Dolezal P."/>
            <person name="Malik S.B."/>
            <person name="Logsdon J.M. Jr."/>
            <person name="Henze K."/>
            <person name="Gupta A."/>
            <person name="Wang C.C."/>
            <person name="Dunne R.L."/>
            <person name="Upcroft J.A."/>
            <person name="Upcroft P."/>
            <person name="White O."/>
            <person name="Salzberg S.L."/>
            <person name="Tang P."/>
            <person name="Chiu C.-H."/>
            <person name="Lee Y.-S."/>
            <person name="Embley T.M."/>
            <person name="Coombs G.H."/>
            <person name="Mottram J.C."/>
            <person name="Tachezy J."/>
            <person name="Fraser-Liggett C.M."/>
            <person name="Johnson P.J."/>
        </authorList>
    </citation>
    <scope>NUCLEOTIDE SEQUENCE [LARGE SCALE GENOMIC DNA]</scope>
    <source>
        <strain evidence="10">G3</strain>
    </source>
</reference>
<dbReference type="Gene3D" id="3.30.420.10">
    <property type="entry name" value="Ribonuclease H-like superfamily/Ribonuclease H"/>
    <property type="match status" value="1"/>
</dbReference>
<dbReference type="EMBL" id="DS113331">
    <property type="protein sequence ID" value="EAY10847.1"/>
    <property type="molecule type" value="Genomic_DNA"/>
</dbReference>
<dbReference type="KEGG" id="tva:4768784"/>
<keyword evidence="4" id="KW-0540">Nuclease</keyword>
<dbReference type="GO" id="GO:0004527">
    <property type="term" value="F:exonuclease activity"/>
    <property type="evidence" value="ECO:0000318"/>
    <property type="project" value="GO_Central"/>
</dbReference>
<dbReference type="FunCoup" id="A2E953">
    <property type="interactions" value="355"/>
</dbReference>
<dbReference type="SMART" id="SM00479">
    <property type="entry name" value="EXOIII"/>
    <property type="match status" value="1"/>
</dbReference>
<evidence type="ECO:0000313" key="11">
    <source>
        <dbReference type="Proteomes" id="UP000001542"/>
    </source>
</evidence>
<evidence type="ECO:0000256" key="7">
    <source>
        <dbReference type="ARBA" id="ARBA00023242"/>
    </source>
</evidence>
<evidence type="ECO:0000256" key="8">
    <source>
        <dbReference type="ARBA" id="ARBA00025599"/>
    </source>
</evidence>
<dbReference type="InterPro" id="IPR047021">
    <property type="entry name" value="REXO1/3/4-like"/>
</dbReference>
<gene>
    <name evidence="10" type="ORF">TVAG_258490</name>
</gene>
<reference evidence="10" key="1">
    <citation type="submission" date="2006-10" db="EMBL/GenBank/DDBJ databases">
        <authorList>
            <person name="Amadeo P."/>
            <person name="Zhao Q."/>
            <person name="Wortman J."/>
            <person name="Fraser-Liggett C."/>
            <person name="Carlton J."/>
        </authorList>
    </citation>
    <scope>NUCLEOTIDE SEQUENCE</scope>
    <source>
        <strain evidence="10">G3</strain>
    </source>
</reference>
<dbReference type="InParanoid" id="A2E953"/>
<keyword evidence="3" id="KW-0698">rRNA processing</keyword>
<dbReference type="Proteomes" id="UP000001542">
    <property type="component" value="Unassembled WGS sequence"/>
</dbReference>